<keyword evidence="2 4" id="KW-0833">Ubl conjugation pathway</keyword>
<reference evidence="6 7" key="1">
    <citation type="submission" date="2016-11" db="EMBL/GenBank/DDBJ databases">
        <title>The macronuclear genome of Stentor coeruleus: a giant cell with tiny introns.</title>
        <authorList>
            <person name="Slabodnick M."/>
            <person name="Ruby J.G."/>
            <person name="Reiff S.B."/>
            <person name="Swart E.C."/>
            <person name="Gosai S."/>
            <person name="Prabakaran S."/>
            <person name="Witkowska E."/>
            <person name="Larue G.E."/>
            <person name="Fisher S."/>
            <person name="Freeman R.M."/>
            <person name="Gunawardena J."/>
            <person name="Chu W."/>
            <person name="Stover N.A."/>
            <person name="Gregory B.D."/>
            <person name="Nowacki M."/>
            <person name="Derisi J."/>
            <person name="Roy S.W."/>
            <person name="Marshall W.F."/>
            <person name="Sood P."/>
        </authorList>
    </citation>
    <scope>NUCLEOTIDE SEQUENCE [LARGE SCALE GENOMIC DNA]</scope>
    <source>
        <strain evidence="6">WM001</strain>
    </source>
</reference>
<dbReference type="SMART" id="SM00212">
    <property type="entry name" value="UBCc"/>
    <property type="match status" value="1"/>
</dbReference>
<proteinExistence type="inferred from homology"/>
<dbReference type="InterPro" id="IPR000608">
    <property type="entry name" value="UBC"/>
</dbReference>
<dbReference type="Proteomes" id="UP000187209">
    <property type="component" value="Unassembled WGS sequence"/>
</dbReference>
<gene>
    <name evidence="6" type="ORF">SteCoe_26047</name>
</gene>
<accession>A0A1R2BE83</accession>
<comment type="similarity">
    <text evidence="4">Belongs to the ubiquitin-conjugating enzyme family.</text>
</comment>
<dbReference type="InterPro" id="IPR023313">
    <property type="entry name" value="UBQ-conjugating_AS"/>
</dbReference>
<dbReference type="InterPro" id="IPR016135">
    <property type="entry name" value="UBQ-conjugating_enzyme/RWD"/>
</dbReference>
<dbReference type="PROSITE" id="PS00183">
    <property type="entry name" value="UBC_1"/>
    <property type="match status" value="1"/>
</dbReference>
<dbReference type="EMBL" id="MPUH01000720">
    <property type="protein sequence ID" value="OMJ74945.1"/>
    <property type="molecule type" value="Genomic_DNA"/>
</dbReference>
<dbReference type="CDD" id="cd00195">
    <property type="entry name" value="UBCc_UEV"/>
    <property type="match status" value="1"/>
</dbReference>
<protein>
    <recommendedName>
        <fullName evidence="5">UBC core domain-containing protein</fullName>
    </recommendedName>
</protein>
<feature type="active site" description="Glycyl thioester intermediate" evidence="3">
    <location>
        <position position="88"/>
    </location>
</feature>
<sequence>MESMTRRHLTKALQNFAINAPHYIKIKLVNDSLTDIRVLFTVFEGCLFEKGYFELEFKASNNYPLSPPRLVMLTPIYHPNILYNGKICIDILDKEEWTPALTLFPLLISIHSILQEPDFSNPCNIEFENDWKENESNCRKQIFQTLAILNLKMIGKKMKVIAEKNPMRLANFVPIQYLLDGKVSL</sequence>
<keyword evidence="1" id="KW-0808">Transferase</keyword>
<evidence type="ECO:0000256" key="4">
    <source>
        <dbReference type="RuleBase" id="RU362109"/>
    </source>
</evidence>
<evidence type="ECO:0000313" key="6">
    <source>
        <dbReference type="EMBL" id="OMJ74945.1"/>
    </source>
</evidence>
<evidence type="ECO:0000313" key="7">
    <source>
        <dbReference type="Proteomes" id="UP000187209"/>
    </source>
</evidence>
<dbReference type="Gene3D" id="3.10.110.10">
    <property type="entry name" value="Ubiquitin Conjugating Enzyme"/>
    <property type="match status" value="1"/>
</dbReference>
<keyword evidence="4" id="KW-0547">Nucleotide-binding</keyword>
<name>A0A1R2BE83_9CILI</name>
<evidence type="ECO:0000256" key="3">
    <source>
        <dbReference type="PROSITE-ProRule" id="PRU10133"/>
    </source>
</evidence>
<evidence type="ECO:0000256" key="2">
    <source>
        <dbReference type="ARBA" id="ARBA00022786"/>
    </source>
</evidence>
<dbReference type="InterPro" id="IPR050113">
    <property type="entry name" value="Ub_conjugating_enzyme"/>
</dbReference>
<dbReference type="OrthoDB" id="9978460at2759"/>
<dbReference type="SUPFAM" id="SSF54495">
    <property type="entry name" value="UBC-like"/>
    <property type="match status" value="1"/>
</dbReference>
<dbReference type="PANTHER" id="PTHR24067">
    <property type="entry name" value="UBIQUITIN-CONJUGATING ENZYME E2"/>
    <property type="match status" value="1"/>
</dbReference>
<feature type="domain" description="UBC core" evidence="5">
    <location>
        <begin position="4"/>
        <end position="152"/>
    </location>
</feature>
<evidence type="ECO:0000259" key="5">
    <source>
        <dbReference type="PROSITE" id="PS50127"/>
    </source>
</evidence>
<dbReference type="Pfam" id="PF00179">
    <property type="entry name" value="UQ_con"/>
    <property type="match status" value="1"/>
</dbReference>
<organism evidence="6 7">
    <name type="scientific">Stentor coeruleus</name>
    <dbReference type="NCBI Taxonomy" id="5963"/>
    <lineage>
        <taxon>Eukaryota</taxon>
        <taxon>Sar</taxon>
        <taxon>Alveolata</taxon>
        <taxon>Ciliophora</taxon>
        <taxon>Postciliodesmatophora</taxon>
        <taxon>Heterotrichea</taxon>
        <taxon>Heterotrichida</taxon>
        <taxon>Stentoridae</taxon>
        <taxon>Stentor</taxon>
    </lineage>
</organism>
<keyword evidence="4" id="KW-0067">ATP-binding</keyword>
<dbReference type="GO" id="GO:0005524">
    <property type="term" value="F:ATP binding"/>
    <property type="evidence" value="ECO:0007669"/>
    <property type="project" value="UniProtKB-UniRule"/>
</dbReference>
<comment type="caution">
    <text evidence="6">The sequence shown here is derived from an EMBL/GenBank/DDBJ whole genome shotgun (WGS) entry which is preliminary data.</text>
</comment>
<dbReference type="AlphaFoldDB" id="A0A1R2BE83"/>
<keyword evidence="7" id="KW-1185">Reference proteome</keyword>
<evidence type="ECO:0000256" key="1">
    <source>
        <dbReference type="ARBA" id="ARBA00022679"/>
    </source>
</evidence>
<dbReference type="PROSITE" id="PS50127">
    <property type="entry name" value="UBC_2"/>
    <property type="match status" value="1"/>
</dbReference>
<dbReference type="GO" id="GO:0016740">
    <property type="term" value="F:transferase activity"/>
    <property type="evidence" value="ECO:0007669"/>
    <property type="project" value="UniProtKB-KW"/>
</dbReference>